<gene>
    <name evidence="1" type="ORF">HNP81_004323</name>
</gene>
<name>A0ABR6CW91_9BACI</name>
<keyword evidence="2" id="KW-1185">Reference proteome</keyword>
<dbReference type="Proteomes" id="UP000626697">
    <property type="component" value="Unassembled WGS sequence"/>
</dbReference>
<protein>
    <submittedName>
        <fullName evidence="1">Uncharacterized protein</fullName>
    </submittedName>
</protein>
<comment type="caution">
    <text evidence="1">The sequence shown here is derived from an EMBL/GenBank/DDBJ whole genome shotgun (WGS) entry which is preliminary data.</text>
</comment>
<reference evidence="1 2" key="1">
    <citation type="submission" date="2020-08" db="EMBL/GenBank/DDBJ databases">
        <title>Genomic Encyclopedia of Type Strains, Phase IV (KMG-IV): sequencing the most valuable type-strain genomes for metagenomic binning, comparative biology and taxonomic classification.</title>
        <authorList>
            <person name="Goeker M."/>
        </authorList>
    </citation>
    <scope>NUCLEOTIDE SEQUENCE [LARGE SCALE GENOMIC DNA]</scope>
    <source>
        <strain evidence="1 2">DSM 105481</strain>
    </source>
</reference>
<organism evidence="1 2">
    <name type="scientific">Peribacillus huizhouensis</name>
    <dbReference type="NCBI Taxonomy" id="1501239"/>
    <lineage>
        <taxon>Bacteria</taxon>
        <taxon>Bacillati</taxon>
        <taxon>Bacillota</taxon>
        <taxon>Bacilli</taxon>
        <taxon>Bacillales</taxon>
        <taxon>Bacillaceae</taxon>
        <taxon>Peribacillus</taxon>
    </lineage>
</organism>
<sequence>MIRNPRKLLTPEYAAATIFTLGISRFPFGKIAAAKVLKTAKGLTRHEITTAGGLTYRTMHGGNGELRSVFAKIERHHIKTGTSTNDASRDFARAL</sequence>
<evidence type="ECO:0000313" key="2">
    <source>
        <dbReference type="Proteomes" id="UP000626697"/>
    </source>
</evidence>
<accession>A0ABR6CW91</accession>
<dbReference type="RefSeq" id="WP_182503896.1">
    <property type="nucleotide sequence ID" value="NZ_JACJHX010000023.1"/>
</dbReference>
<dbReference type="EMBL" id="JACJHX010000023">
    <property type="protein sequence ID" value="MBA9029001.1"/>
    <property type="molecule type" value="Genomic_DNA"/>
</dbReference>
<evidence type="ECO:0000313" key="1">
    <source>
        <dbReference type="EMBL" id="MBA9029001.1"/>
    </source>
</evidence>
<proteinExistence type="predicted"/>